<name>A0ABN6J4C1_9CLOT</name>
<dbReference type="RefSeq" id="WP_224035297.1">
    <property type="nucleotide sequence ID" value="NZ_AP024849.1"/>
</dbReference>
<evidence type="ECO:0000313" key="2">
    <source>
        <dbReference type="Proteomes" id="UP000824633"/>
    </source>
</evidence>
<dbReference type="EMBL" id="AP024849">
    <property type="protein sequence ID" value="BCZ49092.1"/>
    <property type="molecule type" value="Genomic_DNA"/>
</dbReference>
<organism evidence="1 2">
    <name type="scientific">Clostridium gelidum</name>
    <dbReference type="NCBI Taxonomy" id="704125"/>
    <lineage>
        <taxon>Bacteria</taxon>
        <taxon>Bacillati</taxon>
        <taxon>Bacillota</taxon>
        <taxon>Clostridia</taxon>
        <taxon>Eubacteriales</taxon>
        <taxon>Clostridiaceae</taxon>
        <taxon>Clostridium</taxon>
    </lineage>
</organism>
<gene>
    <name evidence="1" type="ORF">psyc5s11_51590</name>
</gene>
<evidence type="ECO:0000313" key="1">
    <source>
        <dbReference type="EMBL" id="BCZ49092.1"/>
    </source>
</evidence>
<reference evidence="2" key="1">
    <citation type="submission" date="2021-07" db="EMBL/GenBank/DDBJ databases">
        <title>Complete genome sequencing of a Clostridium isolate.</title>
        <authorList>
            <person name="Ueki A."/>
            <person name="Tonouchi A."/>
        </authorList>
    </citation>
    <scope>NUCLEOTIDE SEQUENCE [LARGE SCALE GENOMIC DNA]</scope>
    <source>
        <strain evidence="2">C5S11</strain>
    </source>
</reference>
<proteinExistence type="predicted"/>
<protein>
    <submittedName>
        <fullName evidence="1">Uncharacterized protein</fullName>
    </submittedName>
</protein>
<keyword evidence="2" id="KW-1185">Reference proteome</keyword>
<dbReference type="Proteomes" id="UP000824633">
    <property type="component" value="Chromosome"/>
</dbReference>
<accession>A0ABN6J4C1</accession>
<sequence>MISEKIDFLVNMSDEEWGQYAFSRDPIKNKISYELRQEMIEKANLCGKEQALKLKKRFHNFSVKQIVEKMNLKITHKDSNGTDNYIMFACYNSPNKVTLFTKNMILVEQFIKENQLEKSLDNVDIENMLLLHEMFHHIEGNEQNIYTKTETIKLWKIGFFEYKSKLIALGEIAAMAFAKEMLSLSYNPYVFDIIMLYPHDTKKADELLDEVKEIKGGI</sequence>